<feature type="signal peptide" evidence="1">
    <location>
        <begin position="1"/>
        <end position="22"/>
    </location>
</feature>
<evidence type="ECO:0000313" key="2">
    <source>
        <dbReference type="EMBL" id="MFD1631677.1"/>
    </source>
</evidence>
<comment type="caution">
    <text evidence="2">The sequence shown here is derived from an EMBL/GenBank/DDBJ whole genome shotgun (WGS) entry which is preliminary data.</text>
</comment>
<gene>
    <name evidence="2" type="ORF">ACFSAH_17520</name>
</gene>
<protein>
    <submittedName>
        <fullName evidence="2">Uncharacterized protein</fullName>
    </submittedName>
</protein>
<evidence type="ECO:0000256" key="1">
    <source>
        <dbReference type="SAM" id="SignalP"/>
    </source>
</evidence>
<sequence>MKKYTCILFSGLLMLIFITTNAQNTAITVGGDIDKFYPVLFKDNNWNYNKATVLEIGRSNVHYNSSWRGSLIAKFAFHVSQYGHGSTFIDTDIKSSVDFIAGWEDATGQNASLNIIIWLKGGEITYYLNCSAQLEYEVHDGISFPVPYQEENGPLRTYKTEVDSYVNTYGIALTSPVYLNSTATSFFNGSLGIGTKEMAAGEKLSVNGKIRAKEIKVETANWPDYVFDESYQLPDLKETEHFIKTNKHLPGIPSAKEVEEHGVSLGEMNAKLLKKIEELTLHLIAKEVKMNQMEVSLQELSLKIDELKAKP</sequence>
<dbReference type="RefSeq" id="WP_379664045.1">
    <property type="nucleotide sequence ID" value="NZ_JBHUDG010000049.1"/>
</dbReference>
<dbReference type="EMBL" id="JBHUDG010000049">
    <property type="protein sequence ID" value="MFD1631677.1"/>
    <property type="molecule type" value="Genomic_DNA"/>
</dbReference>
<proteinExistence type="predicted"/>
<keyword evidence="3" id="KW-1185">Reference proteome</keyword>
<dbReference type="Proteomes" id="UP001597118">
    <property type="component" value="Unassembled WGS sequence"/>
</dbReference>
<name>A0ABW4IGV5_9SPHI</name>
<reference evidence="3" key="1">
    <citation type="journal article" date="2019" name="Int. J. Syst. Evol. Microbiol.">
        <title>The Global Catalogue of Microorganisms (GCM) 10K type strain sequencing project: providing services to taxonomists for standard genome sequencing and annotation.</title>
        <authorList>
            <consortium name="The Broad Institute Genomics Platform"/>
            <consortium name="The Broad Institute Genome Sequencing Center for Infectious Disease"/>
            <person name="Wu L."/>
            <person name="Ma J."/>
        </authorList>
    </citation>
    <scope>NUCLEOTIDE SEQUENCE [LARGE SCALE GENOMIC DNA]</scope>
    <source>
        <strain evidence="3">CCUG 53762</strain>
    </source>
</reference>
<organism evidence="2 3">
    <name type="scientific">Pseudopedobacter beijingensis</name>
    <dbReference type="NCBI Taxonomy" id="1207056"/>
    <lineage>
        <taxon>Bacteria</taxon>
        <taxon>Pseudomonadati</taxon>
        <taxon>Bacteroidota</taxon>
        <taxon>Sphingobacteriia</taxon>
        <taxon>Sphingobacteriales</taxon>
        <taxon>Sphingobacteriaceae</taxon>
        <taxon>Pseudopedobacter</taxon>
    </lineage>
</organism>
<keyword evidence="1" id="KW-0732">Signal</keyword>
<feature type="chain" id="PRO_5045654768" evidence="1">
    <location>
        <begin position="23"/>
        <end position="311"/>
    </location>
</feature>
<accession>A0ABW4IGV5</accession>
<evidence type="ECO:0000313" key="3">
    <source>
        <dbReference type="Proteomes" id="UP001597118"/>
    </source>
</evidence>